<proteinExistence type="predicted"/>
<evidence type="ECO:0000313" key="1">
    <source>
        <dbReference type="EMBL" id="KAF4703836.1"/>
    </source>
</evidence>
<evidence type="ECO:0000313" key="2">
    <source>
        <dbReference type="Proteomes" id="UP000553632"/>
    </source>
</evidence>
<protein>
    <submittedName>
        <fullName evidence="1">Uncharacterized protein</fullName>
    </submittedName>
</protein>
<keyword evidence="2" id="KW-1185">Reference proteome</keyword>
<dbReference type="EMBL" id="JABANO010035226">
    <property type="protein sequence ID" value="KAF4703836.1"/>
    <property type="molecule type" value="Genomic_DNA"/>
</dbReference>
<comment type="caution">
    <text evidence="1">The sequence shown here is derived from an EMBL/GenBank/DDBJ whole genome shotgun (WGS) entry which is preliminary data.</text>
</comment>
<organism evidence="1 2">
    <name type="scientific">Perkinsus olseni</name>
    <name type="common">Perkinsus atlanticus</name>
    <dbReference type="NCBI Taxonomy" id="32597"/>
    <lineage>
        <taxon>Eukaryota</taxon>
        <taxon>Sar</taxon>
        <taxon>Alveolata</taxon>
        <taxon>Perkinsozoa</taxon>
        <taxon>Perkinsea</taxon>
        <taxon>Perkinsida</taxon>
        <taxon>Perkinsidae</taxon>
        <taxon>Perkinsus</taxon>
    </lineage>
</organism>
<gene>
    <name evidence="1" type="ORF">FOZ63_003284</name>
</gene>
<reference evidence="1 2" key="1">
    <citation type="submission" date="2020-04" db="EMBL/GenBank/DDBJ databases">
        <title>Perkinsus olseni comparative genomics.</title>
        <authorList>
            <person name="Bogema D.R."/>
        </authorList>
    </citation>
    <scope>NUCLEOTIDE SEQUENCE [LARGE SCALE GENOMIC DNA]</scope>
    <source>
        <strain evidence="1 2">ATCC PRA-207</strain>
    </source>
</reference>
<name>A0A7J6Q814_PEROL</name>
<dbReference type="Proteomes" id="UP000553632">
    <property type="component" value="Unassembled WGS sequence"/>
</dbReference>
<dbReference type="AlphaFoldDB" id="A0A7J6Q814"/>
<accession>A0A7J6Q814</accession>
<sequence length="211" mass="22991">MCQTKAKLDRLRHLCWARAEITWKEVIKTYEDAIISALSHAVAAWKEELESATAKSALLQVSAMAARIALQVPRNCFNAALCVAATLFAAGILPADSPLQRKSAAELELGTIAATRLAALGCAKALDHSLSVLTLHERSGGSDRVQRWRSLPTQPWYPWVETIITEEAKSYALEALPTKNAVFTDGSVVKDVKTGAAMVLHRRGVEVHSNF</sequence>